<dbReference type="InterPro" id="IPR001647">
    <property type="entry name" value="HTH_TetR"/>
</dbReference>
<keyword evidence="7" id="KW-1185">Reference proteome</keyword>
<sequence length="194" mass="22880">MEKMKKESTRQIILKAALECFIKNGYVNTSMNDIVNHSGISKGGIYWHFKSKEEMFVQMIEEEYEIWLNRVYSALSDIPDPIGKLKKYGQLFYSQVDLPIFRWIPESYWGEVGEHYRERLNQCYSKDDEFISAIFEDAISQGKLKMTDPKALTWIYISILEGLFAQLSLQWENRETLNDYFEQAIVIFLDGIKK</sequence>
<reference evidence="6" key="1">
    <citation type="submission" date="2021-04" db="EMBL/GenBank/DDBJ databases">
        <title>Sinoanaerobacter chloroacetimidivorans sp. nov., an obligate anaerobic bacterium isolated from anaerobic sludge.</title>
        <authorList>
            <person name="Bao Y."/>
        </authorList>
    </citation>
    <scope>NUCLEOTIDE SEQUENCE</scope>
    <source>
        <strain evidence="6">BAD-6</strain>
    </source>
</reference>
<dbReference type="PANTHER" id="PTHR47506">
    <property type="entry name" value="TRANSCRIPTIONAL REGULATORY PROTEIN"/>
    <property type="match status" value="1"/>
</dbReference>
<dbReference type="Gene3D" id="1.10.357.10">
    <property type="entry name" value="Tetracycline Repressor, domain 2"/>
    <property type="match status" value="1"/>
</dbReference>
<dbReference type="InterPro" id="IPR036271">
    <property type="entry name" value="Tet_transcr_reg_TetR-rel_C_sf"/>
</dbReference>
<dbReference type="AlphaFoldDB" id="A0A8J7W0F1"/>
<dbReference type="PANTHER" id="PTHR47506:SF1">
    <property type="entry name" value="HTH-TYPE TRANSCRIPTIONAL REGULATOR YJDC"/>
    <property type="match status" value="1"/>
</dbReference>
<evidence type="ECO:0000256" key="3">
    <source>
        <dbReference type="ARBA" id="ARBA00023163"/>
    </source>
</evidence>
<feature type="DNA-binding region" description="H-T-H motif" evidence="4">
    <location>
        <begin position="30"/>
        <end position="49"/>
    </location>
</feature>
<keyword evidence="2 4" id="KW-0238">DNA-binding</keyword>
<dbReference type="Gene3D" id="1.10.10.60">
    <property type="entry name" value="Homeodomain-like"/>
    <property type="match status" value="1"/>
</dbReference>
<feature type="domain" description="HTH tetR-type" evidence="5">
    <location>
        <begin position="7"/>
        <end position="67"/>
    </location>
</feature>
<dbReference type="PROSITE" id="PS01081">
    <property type="entry name" value="HTH_TETR_1"/>
    <property type="match status" value="1"/>
</dbReference>
<dbReference type="PRINTS" id="PR00455">
    <property type="entry name" value="HTHTETR"/>
</dbReference>
<evidence type="ECO:0000259" key="5">
    <source>
        <dbReference type="PROSITE" id="PS50977"/>
    </source>
</evidence>
<reference evidence="6" key="2">
    <citation type="submission" date="2021-04" db="EMBL/GenBank/DDBJ databases">
        <authorList>
            <person name="Liu J."/>
        </authorList>
    </citation>
    <scope>NUCLEOTIDE SEQUENCE</scope>
    <source>
        <strain evidence="6">BAD-6</strain>
    </source>
</reference>
<dbReference type="SUPFAM" id="SSF46689">
    <property type="entry name" value="Homeodomain-like"/>
    <property type="match status" value="1"/>
</dbReference>
<name>A0A8J7W0F1_9FIRM</name>
<evidence type="ECO:0000256" key="1">
    <source>
        <dbReference type="ARBA" id="ARBA00023015"/>
    </source>
</evidence>
<dbReference type="Pfam" id="PF00440">
    <property type="entry name" value="TetR_N"/>
    <property type="match status" value="1"/>
</dbReference>
<proteinExistence type="predicted"/>
<dbReference type="InterPro" id="IPR023772">
    <property type="entry name" value="DNA-bd_HTH_TetR-type_CS"/>
</dbReference>
<evidence type="ECO:0000313" key="6">
    <source>
        <dbReference type="EMBL" id="MBR0597298.1"/>
    </source>
</evidence>
<comment type="caution">
    <text evidence="6">The sequence shown here is derived from an EMBL/GenBank/DDBJ whole genome shotgun (WGS) entry which is preliminary data.</text>
</comment>
<organism evidence="6 7">
    <name type="scientific">Sinanaerobacter chloroacetimidivorans</name>
    <dbReference type="NCBI Taxonomy" id="2818044"/>
    <lineage>
        <taxon>Bacteria</taxon>
        <taxon>Bacillati</taxon>
        <taxon>Bacillota</taxon>
        <taxon>Clostridia</taxon>
        <taxon>Peptostreptococcales</taxon>
        <taxon>Anaerovoracaceae</taxon>
        <taxon>Sinanaerobacter</taxon>
    </lineage>
</organism>
<keyword evidence="3" id="KW-0804">Transcription</keyword>
<dbReference type="SUPFAM" id="SSF48498">
    <property type="entry name" value="Tetracyclin repressor-like, C-terminal domain"/>
    <property type="match status" value="1"/>
</dbReference>
<dbReference type="PROSITE" id="PS50977">
    <property type="entry name" value="HTH_TETR_2"/>
    <property type="match status" value="1"/>
</dbReference>
<accession>A0A8J7W0F1</accession>
<dbReference type="EMBL" id="JAGSND010000003">
    <property type="protein sequence ID" value="MBR0597298.1"/>
    <property type="molecule type" value="Genomic_DNA"/>
</dbReference>
<gene>
    <name evidence="6" type="ORF">KCX82_05410</name>
</gene>
<dbReference type="GO" id="GO:0003677">
    <property type="term" value="F:DNA binding"/>
    <property type="evidence" value="ECO:0007669"/>
    <property type="project" value="UniProtKB-UniRule"/>
</dbReference>
<dbReference type="InterPro" id="IPR009057">
    <property type="entry name" value="Homeodomain-like_sf"/>
</dbReference>
<dbReference type="Proteomes" id="UP000675664">
    <property type="component" value="Unassembled WGS sequence"/>
</dbReference>
<keyword evidence="1" id="KW-0805">Transcription regulation</keyword>
<evidence type="ECO:0000256" key="4">
    <source>
        <dbReference type="PROSITE-ProRule" id="PRU00335"/>
    </source>
</evidence>
<protein>
    <submittedName>
        <fullName evidence="6">TetR/AcrR family transcriptional regulator</fullName>
    </submittedName>
</protein>
<evidence type="ECO:0000313" key="7">
    <source>
        <dbReference type="Proteomes" id="UP000675664"/>
    </source>
</evidence>
<evidence type="ECO:0000256" key="2">
    <source>
        <dbReference type="ARBA" id="ARBA00023125"/>
    </source>
</evidence>